<feature type="transmembrane region" description="Helical" evidence="6">
    <location>
        <begin position="339"/>
        <end position="365"/>
    </location>
</feature>
<evidence type="ECO:0000256" key="3">
    <source>
        <dbReference type="ARBA" id="ARBA00022692"/>
    </source>
</evidence>
<dbReference type="AlphaFoldDB" id="A0A4Q7PKE6"/>
<feature type="domain" description="ABC3 transporter permease C-terminal" evidence="7">
    <location>
        <begin position="298"/>
        <end position="414"/>
    </location>
</feature>
<evidence type="ECO:0000259" key="7">
    <source>
        <dbReference type="Pfam" id="PF02687"/>
    </source>
</evidence>
<feature type="transmembrane region" description="Helical" evidence="6">
    <location>
        <begin position="848"/>
        <end position="868"/>
    </location>
</feature>
<comment type="subcellular location">
    <subcellularLocation>
        <location evidence="1">Cell membrane</location>
        <topology evidence="1">Multi-pass membrane protein</topology>
    </subcellularLocation>
</comment>
<keyword evidence="2" id="KW-1003">Cell membrane</keyword>
<sequence>MKMKKMLGYSLQSVVKSGSCRVFLAGVILSMALPLLFFTATGSMLYTMQEKKKDIYGEFSDLYYGNDVSVWENGHIPENGLLADSMLEQLLKGEGNEKIWSFGNLYSWDLSGSSGKNPVDQGDQTGQAEQVYVSRLEQENSRNGEQSTGGAGLLSAGYADNNAILLGRLRLKEGEWPQKGQAVLAEALCREWPGGVKTGDVISWGGQRFIVSGVIADYGMLWAANGKQKKEDCAVPEILLSAEDFSSLVLAGRQEAARHRTLIKGESLFSSESYQGDTNLVQNIPLKKQRFSVPDMLLGAVYICSGLLLVQILLLVFPQLEKRMGMYRLMGVEKNRIPFFFYLDLIWIWMIAVPAGLALGTGGGWLICRISEVVSGISVQFSMDWRQACMIFAVTGILVLGAGCLPALRLRRAEALPRPGLDFVRRRRGKRLASEVLFGLLVFFLFFLYGFSVCFLKADESFNISAPLYGKIPTDYDYEFLGALMSSDTSYVDENGNHLSISTMKEDDIFSVYNEAYLGMDEEMLEYLSQTEGIRKVQAFREYSRLYMKLDRNDPFQRALEDDIYSADIMSFDEKIAEIFELDNDGYINVNLRGFPEEELMSLAPYVDEGEIHPDKLRSGEEVILVIPDKQIEISANSDGTVTISTSFLEKDQYDGSPGQYRDEYYHVGDELELFRLYSDNPGLRGFVNEKIVRNEVKKQDFHLKIGAVIRCRAGWFENEMQPPGSFYLYGLNETFDAVGIKSTYNRVRIYGREGGGGPALQRGVYWLSGQLPDMRLEDRYQFMAEYRQYHLMLAVLTALLTGLSAAMGAGMASGRLLARIRADRKRTGLYLAAGCTRMSLFWKMVRPALVVIPAAWAASAAVISVIAEKMFSLPAGSMVSQGVLALAAGYLLFGIAAAIGKRAFFRDSISCLIRQED</sequence>
<dbReference type="InterPro" id="IPR003838">
    <property type="entry name" value="ABC3_permease_C"/>
</dbReference>
<keyword evidence="9" id="KW-1185">Reference proteome</keyword>
<comment type="caution">
    <text evidence="8">The sequence shown here is derived from an EMBL/GenBank/DDBJ whole genome shotgun (WGS) entry which is preliminary data.</text>
</comment>
<keyword evidence="3 6" id="KW-0812">Transmembrane</keyword>
<feature type="transmembrane region" description="Helical" evidence="6">
    <location>
        <begin position="21"/>
        <end position="46"/>
    </location>
</feature>
<evidence type="ECO:0000313" key="8">
    <source>
        <dbReference type="EMBL" id="RZT00539.1"/>
    </source>
</evidence>
<name>A0A4Q7PKE6_9FIRM</name>
<evidence type="ECO:0000313" key="9">
    <source>
        <dbReference type="Proteomes" id="UP000292927"/>
    </source>
</evidence>
<protein>
    <submittedName>
        <fullName evidence="8">FtsX-like permease family protein</fullName>
    </submittedName>
</protein>
<reference evidence="8 9" key="1">
    <citation type="submission" date="2019-02" db="EMBL/GenBank/DDBJ databases">
        <title>Genomic Encyclopedia of Type Strains, Phase IV (KMG-IV): sequencing the most valuable type-strain genomes for metagenomic binning, comparative biology and taxonomic classification.</title>
        <authorList>
            <person name="Goeker M."/>
        </authorList>
    </citation>
    <scope>NUCLEOTIDE SEQUENCE [LARGE SCALE GENOMIC DNA]</scope>
    <source>
        <strain evidence="8 9">DSM 29486</strain>
    </source>
</reference>
<dbReference type="Proteomes" id="UP000292927">
    <property type="component" value="Unassembled WGS sequence"/>
</dbReference>
<feature type="transmembrane region" description="Helical" evidence="6">
    <location>
        <begin position="880"/>
        <end position="900"/>
    </location>
</feature>
<evidence type="ECO:0000256" key="4">
    <source>
        <dbReference type="ARBA" id="ARBA00022989"/>
    </source>
</evidence>
<dbReference type="EMBL" id="SGXF01000003">
    <property type="protein sequence ID" value="RZT00539.1"/>
    <property type="molecule type" value="Genomic_DNA"/>
</dbReference>
<dbReference type="Pfam" id="PF02687">
    <property type="entry name" value="FtsX"/>
    <property type="match status" value="1"/>
</dbReference>
<accession>A0A4Q7PKE6</accession>
<evidence type="ECO:0000256" key="1">
    <source>
        <dbReference type="ARBA" id="ARBA00004651"/>
    </source>
</evidence>
<gene>
    <name evidence="8" type="ORF">EV209_1861</name>
</gene>
<evidence type="ECO:0000256" key="2">
    <source>
        <dbReference type="ARBA" id="ARBA00022475"/>
    </source>
</evidence>
<dbReference type="RefSeq" id="WP_130435148.1">
    <property type="nucleotide sequence ID" value="NZ_SGXF01000003.1"/>
</dbReference>
<dbReference type="OrthoDB" id="2078513at2"/>
<feature type="transmembrane region" description="Helical" evidence="6">
    <location>
        <begin position="790"/>
        <end position="818"/>
    </location>
</feature>
<feature type="transmembrane region" description="Helical" evidence="6">
    <location>
        <begin position="385"/>
        <end position="408"/>
    </location>
</feature>
<proteinExistence type="predicted"/>
<keyword evidence="5 6" id="KW-0472">Membrane</keyword>
<organism evidence="8 9">
    <name type="scientific">Cuneatibacter caecimuris</name>
    <dbReference type="NCBI Taxonomy" id="1796618"/>
    <lineage>
        <taxon>Bacteria</taxon>
        <taxon>Bacillati</taxon>
        <taxon>Bacillota</taxon>
        <taxon>Clostridia</taxon>
        <taxon>Lachnospirales</taxon>
        <taxon>Lachnospiraceae</taxon>
        <taxon>Cuneatibacter</taxon>
    </lineage>
</organism>
<keyword evidence="4 6" id="KW-1133">Transmembrane helix</keyword>
<feature type="transmembrane region" description="Helical" evidence="6">
    <location>
        <begin position="436"/>
        <end position="458"/>
    </location>
</feature>
<feature type="transmembrane region" description="Helical" evidence="6">
    <location>
        <begin position="296"/>
        <end position="318"/>
    </location>
</feature>
<evidence type="ECO:0000256" key="5">
    <source>
        <dbReference type="ARBA" id="ARBA00023136"/>
    </source>
</evidence>
<dbReference type="GO" id="GO:0005886">
    <property type="term" value="C:plasma membrane"/>
    <property type="evidence" value="ECO:0007669"/>
    <property type="project" value="UniProtKB-SubCell"/>
</dbReference>
<evidence type="ECO:0000256" key="6">
    <source>
        <dbReference type="SAM" id="Phobius"/>
    </source>
</evidence>